<evidence type="ECO:0000256" key="3">
    <source>
        <dbReference type="PROSITE-ProRule" id="PRU00042"/>
    </source>
</evidence>
<keyword evidence="2" id="KW-0946">Virion</keyword>
<keyword evidence="3" id="KW-0479">Metal-binding</keyword>
<evidence type="ECO:0000259" key="5">
    <source>
        <dbReference type="PROSITE" id="PS50157"/>
    </source>
</evidence>
<reference evidence="6" key="1">
    <citation type="submission" date="2021-07" db="EMBL/GenBank/DDBJ databases">
        <title>Communication and adaptive evolution of viruses within giant pandas and their associated organisms in a local ecological environment.</title>
        <authorList>
            <person name="Zhao M."/>
            <person name="Liu S."/>
            <person name="Zhang W."/>
        </authorList>
    </citation>
    <scope>NUCLEOTIDE SEQUENCE</scope>
    <source>
        <strain evidence="6">Mos142unRi17-8</strain>
    </source>
</reference>
<name>A0A8K1HIJ3_9VIRU</name>
<keyword evidence="3" id="KW-0862">Zinc</keyword>
<dbReference type="InterPro" id="IPR013087">
    <property type="entry name" value="Znf_C2H2_type"/>
</dbReference>
<dbReference type="PROSITE" id="PS50157">
    <property type="entry name" value="ZINC_FINGER_C2H2_2"/>
    <property type="match status" value="1"/>
</dbReference>
<sequence length="394" mass="41898">MARVNCPQCRRSFKTAAALRQHAMASHRSGPATPARPLAGVRTRQQQRAPRLAASRGRSISGTDYISPLMVTAPGSVGQPLMALALSPHLLVGTRFAAEAALWSRWRPTSLHLRVTSAAGTTTGGSYMVGWTPNPAESLPVGVGGVRKISTYEPHSQQPLHGSCSLRIPVETTTKWYIAGARDLEFAAHGAIHALLASPVTGVTAKSGIALAVHLDWTIQVDGPELPVQGTDEYVQAEPDYCPYFTTSVSDWNEGKTLTLKAHSGGAVVPFPGIQHQTVYELDAHASVEAYDGDNKVAVKYIVAIPGYAGGLGVAAFANVEKATQFAKTGDVQYCMAFTKAGAYCTPPNPLWKLVGSFQSYLTNLSGRLEMIQISTGRLEPSTGESPFQAARGT</sequence>
<evidence type="ECO:0000256" key="4">
    <source>
        <dbReference type="SAM" id="MobiDB-lite"/>
    </source>
</evidence>
<protein>
    <submittedName>
        <fullName evidence="6">Putative capsid protein</fullName>
    </submittedName>
</protein>
<comment type="subcellular location">
    <subcellularLocation>
        <location evidence="1">Virion</location>
    </subcellularLocation>
</comment>
<dbReference type="Gene3D" id="2.60.120.20">
    <property type="match status" value="1"/>
</dbReference>
<evidence type="ECO:0000256" key="1">
    <source>
        <dbReference type="ARBA" id="ARBA00004328"/>
    </source>
</evidence>
<feature type="region of interest" description="Disordered" evidence="4">
    <location>
        <begin position="20"/>
        <end position="57"/>
    </location>
</feature>
<dbReference type="InterPro" id="IPR029053">
    <property type="entry name" value="Viral_coat"/>
</dbReference>
<dbReference type="PROSITE" id="PS00028">
    <property type="entry name" value="ZINC_FINGER_C2H2_1"/>
    <property type="match status" value="1"/>
</dbReference>
<organism evidence="6">
    <name type="scientific">Riboviria sp</name>
    <dbReference type="NCBI Taxonomy" id="2585031"/>
    <lineage>
        <taxon>Viruses</taxon>
        <taxon>Riboviria</taxon>
    </lineage>
</organism>
<proteinExistence type="predicted"/>
<keyword evidence="3" id="KW-0863">Zinc-finger</keyword>
<dbReference type="GO" id="GO:0044423">
    <property type="term" value="C:virion component"/>
    <property type="evidence" value="ECO:0007669"/>
    <property type="project" value="UniProtKB-KW"/>
</dbReference>
<dbReference type="GO" id="GO:0008270">
    <property type="term" value="F:zinc ion binding"/>
    <property type="evidence" value="ECO:0007669"/>
    <property type="project" value="UniProtKB-KW"/>
</dbReference>
<dbReference type="SUPFAM" id="SSF88633">
    <property type="entry name" value="Positive stranded ssRNA viruses"/>
    <property type="match status" value="1"/>
</dbReference>
<dbReference type="EMBL" id="MZ556308">
    <property type="protein sequence ID" value="UBJ26091.1"/>
    <property type="molecule type" value="Genomic_RNA"/>
</dbReference>
<evidence type="ECO:0000313" key="6">
    <source>
        <dbReference type="EMBL" id="UBJ26091.1"/>
    </source>
</evidence>
<feature type="domain" description="C2H2-type" evidence="5">
    <location>
        <begin position="4"/>
        <end position="32"/>
    </location>
</feature>
<accession>A0A8K1HIJ3</accession>
<evidence type="ECO:0000256" key="2">
    <source>
        <dbReference type="ARBA" id="ARBA00022844"/>
    </source>
</evidence>